<dbReference type="Proteomes" id="UP000827872">
    <property type="component" value="Linkage Group LG12"/>
</dbReference>
<name>A0ACB8F026_9SAUR</name>
<evidence type="ECO:0000313" key="2">
    <source>
        <dbReference type="Proteomes" id="UP000827872"/>
    </source>
</evidence>
<dbReference type="EMBL" id="CM037625">
    <property type="protein sequence ID" value="KAH7998305.1"/>
    <property type="molecule type" value="Genomic_DNA"/>
</dbReference>
<reference evidence="1" key="1">
    <citation type="submission" date="2021-08" db="EMBL/GenBank/DDBJ databases">
        <title>The first chromosome-level gecko genome reveals the dynamic sex chromosomes of Neotropical dwarf geckos (Sphaerodactylidae: Sphaerodactylus).</title>
        <authorList>
            <person name="Pinto B.J."/>
            <person name="Keating S.E."/>
            <person name="Gamble T."/>
        </authorList>
    </citation>
    <scope>NUCLEOTIDE SEQUENCE</scope>
    <source>
        <strain evidence="1">TG3544</strain>
    </source>
</reference>
<keyword evidence="2" id="KW-1185">Reference proteome</keyword>
<evidence type="ECO:0000313" key="1">
    <source>
        <dbReference type="EMBL" id="KAH7998305.1"/>
    </source>
</evidence>
<accession>A0ACB8F026</accession>
<protein>
    <submittedName>
        <fullName evidence="1">Uncharacterized protein</fullName>
    </submittedName>
</protein>
<comment type="caution">
    <text evidence="1">The sequence shown here is derived from an EMBL/GenBank/DDBJ whole genome shotgun (WGS) entry which is preliminary data.</text>
</comment>
<proteinExistence type="predicted"/>
<sequence>MTHCWKPHPNPDSPQPNPSKMQSFGNLNRAYWEQLNKDIAAAPAMSPGLLAVLTTSQGRQEETATESGAGNALAEPLVTSSATDNLPELSLAQGSPQQSLTQQETAAGEVLQESNRATLAVICKTGRSPRRSTGEPKRKWEGAPIHAPGQANQGMAGPEDRVSS</sequence>
<organism evidence="1 2">
    <name type="scientific">Sphaerodactylus townsendi</name>
    <dbReference type="NCBI Taxonomy" id="933632"/>
    <lineage>
        <taxon>Eukaryota</taxon>
        <taxon>Metazoa</taxon>
        <taxon>Chordata</taxon>
        <taxon>Craniata</taxon>
        <taxon>Vertebrata</taxon>
        <taxon>Euteleostomi</taxon>
        <taxon>Lepidosauria</taxon>
        <taxon>Squamata</taxon>
        <taxon>Bifurcata</taxon>
        <taxon>Gekkota</taxon>
        <taxon>Sphaerodactylidae</taxon>
        <taxon>Sphaerodactylus</taxon>
    </lineage>
</organism>
<gene>
    <name evidence="1" type="ORF">K3G42_014604</name>
</gene>